<feature type="chain" id="PRO_5004046934" description="Heme-binding protein soul2" evidence="2">
    <location>
        <begin position="20"/>
        <end position="191"/>
    </location>
</feature>
<dbReference type="OMA" id="HYNEVWV"/>
<evidence type="ECO:0000256" key="2">
    <source>
        <dbReference type="SAM" id="SignalP"/>
    </source>
</evidence>
<dbReference type="GeneTree" id="ENSGT01120000272413"/>
<proteinExistence type="inferred from homology"/>
<reference evidence="4" key="2">
    <citation type="journal article" date="2013" name="Nat. Genet.">
        <title>The genome of the platyfish, Xiphophorus maculatus, provides insights into evolutionary adaptation and several complex traits.</title>
        <authorList>
            <person name="Schartl M."/>
            <person name="Walter R.B."/>
            <person name="Shen Y."/>
            <person name="Garcia T."/>
            <person name="Catchen J."/>
            <person name="Amores A."/>
            <person name="Braasch I."/>
            <person name="Chalopin D."/>
            <person name="Volff J.N."/>
            <person name="Lesch K.P."/>
            <person name="Bisazza A."/>
            <person name="Minx P."/>
            <person name="Hillier L."/>
            <person name="Wilson R.K."/>
            <person name="Fuerstenberg S."/>
            <person name="Boore J."/>
            <person name="Searle S."/>
            <person name="Postlethwait J.H."/>
            <person name="Warren W.C."/>
        </authorList>
    </citation>
    <scope>NUCLEOTIDE SEQUENCE [LARGE SCALE GENOMIC DNA]</scope>
    <source>
        <strain evidence="4">JP 163 A</strain>
    </source>
</reference>
<dbReference type="PANTHER" id="PTHR11220">
    <property type="entry name" value="HEME-BINDING PROTEIN-RELATED"/>
    <property type="match status" value="1"/>
</dbReference>
<evidence type="ECO:0008006" key="5">
    <source>
        <dbReference type="Google" id="ProtNLM"/>
    </source>
</evidence>
<dbReference type="InterPro" id="IPR011256">
    <property type="entry name" value="Reg_factor_effector_dom_sf"/>
</dbReference>
<organism evidence="3 4">
    <name type="scientific">Xiphophorus maculatus</name>
    <name type="common">Southern platyfish</name>
    <name type="synonym">Platypoecilus maculatus</name>
    <dbReference type="NCBI Taxonomy" id="8083"/>
    <lineage>
        <taxon>Eukaryota</taxon>
        <taxon>Metazoa</taxon>
        <taxon>Chordata</taxon>
        <taxon>Craniata</taxon>
        <taxon>Vertebrata</taxon>
        <taxon>Euteleostomi</taxon>
        <taxon>Actinopterygii</taxon>
        <taxon>Neopterygii</taxon>
        <taxon>Teleostei</taxon>
        <taxon>Neoteleostei</taxon>
        <taxon>Acanthomorphata</taxon>
        <taxon>Ovalentaria</taxon>
        <taxon>Atherinomorphae</taxon>
        <taxon>Cyprinodontiformes</taxon>
        <taxon>Poeciliidae</taxon>
        <taxon>Poeciliinae</taxon>
        <taxon>Xiphophorus</taxon>
    </lineage>
</organism>
<dbReference type="InParanoid" id="M3ZTX9"/>
<dbReference type="AlphaFoldDB" id="M3ZTX9"/>
<reference evidence="4" key="1">
    <citation type="submission" date="2012-01" db="EMBL/GenBank/DDBJ databases">
        <authorList>
            <person name="Walter R."/>
            <person name="Schartl M."/>
            <person name="Warren W."/>
        </authorList>
    </citation>
    <scope>NUCLEOTIDE SEQUENCE [LARGE SCALE GENOMIC DNA]</scope>
    <source>
        <strain evidence="4">JP 163 A</strain>
    </source>
</reference>
<reference evidence="3" key="3">
    <citation type="submission" date="2025-08" db="UniProtKB">
        <authorList>
            <consortium name="Ensembl"/>
        </authorList>
    </citation>
    <scope>IDENTIFICATION</scope>
    <source>
        <strain evidence="3">JP 163 A</strain>
    </source>
</reference>
<evidence type="ECO:0000256" key="1">
    <source>
        <dbReference type="ARBA" id="ARBA00009817"/>
    </source>
</evidence>
<dbReference type="Ensembl" id="ENSXMAT00000005678.2">
    <property type="protein sequence ID" value="ENSXMAP00000005672.1"/>
    <property type="gene ID" value="ENSXMAG00000005660.2"/>
</dbReference>
<feature type="signal peptide" evidence="2">
    <location>
        <begin position="1"/>
        <end position="19"/>
    </location>
</feature>
<evidence type="ECO:0000313" key="4">
    <source>
        <dbReference type="Proteomes" id="UP000002852"/>
    </source>
</evidence>
<keyword evidence="2" id="KW-0732">Signal</keyword>
<dbReference type="Gene3D" id="3.20.80.10">
    <property type="entry name" value="Regulatory factor, effector binding domain"/>
    <property type="match status" value="1"/>
</dbReference>
<dbReference type="InterPro" id="IPR006917">
    <property type="entry name" value="SOUL_heme-bd"/>
</dbReference>
<dbReference type="PANTHER" id="PTHR11220:SF69">
    <property type="entry name" value="HEME-BINDING PROTEIN 2"/>
    <property type="match status" value="1"/>
</dbReference>
<dbReference type="Pfam" id="PF04832">
    <property type="entry name" value="SOUL"/>
    <property type="match status" value="1"/>
</dbReference>
<dbReference type="GO" id="GO:0020037">
    <property type="term" value="F:heme binding"/>
    <property type="evidence" value="ECO:0007669"/>
    <property type="project" value="TreeGrafter"/>
</dbReference>
<dbReference type="SUPFAM" id="SSF55136">
    <property type="entry name" value="Probable bacterial effector-binding domain"/>
    <property type="match status" value="1"/>
</dbReference>
<keyword evidence="4" id="KW-1185">Reference proteome</keyword>
<reference evidence="3" key="4">
    <citation type="submission" date="2025-09" db="UniProtKB">
        <authorList>
            <consortium name="Ensembl"/>
        </authorList>
    </citation>
    <scope>IDENTIFICATION</scope>
    <source>
        <strain evidence="3">JP 163 A</strain>
    </source>
</reference>
<sequence>MEKLLLTLVTLVLVPSCSSQSSSCSNYPCPKYQVVETNEDFEERRYVDTDWITTKLSSRDSSAFMAASKTLRAFCNKQKEAGHEVLDGWPILITSTDGETPSTSLSWFLAPGSNPEITDTLVTPEHKAATTIYVRSYSGTPSRTTAEENKKILSEALTKAGKKFVSDIYIGAHYESFFALSHHNEVWMYSA</sequence>
<dbReference type="Proteomes" id="UP000002852">
    <property type="component" value="Unassembled WGS sequence"/>
</dbReference>
<protein>
    <recommendedName>
        <fullName evidence="5">Heme-binding protein soul2</fullName>
    </recommendedName>
</protein>
<accession>M3ZTX9</accession>
<name>M3ZTX9_XIPMA</name>
<evidence type="ECO:0000313" key="3">
    <source>
        <dbReference type="Ensembl" id="ENSXMAP00000005672.1"/>
    </source>
</evidence>
<dbReference type="HOGENOM" id="CLU_068699_2_0_1"/>
<dbReference type="STRING" id="8083.ENSXMAP00000005672"/>
<dbReference type="eggNOG" id="ENOG502RYD7">
    <property type="taxonomic scope" value="Eukaryota"/>
</dbReference>
<comment type="similarity">
    <text evidence="1">Belongs to the HEBP family.</text>
</comment>
<dbReference type="GO" id="GO:0005737">
    <property type="term" value="C:cytoplasm"/>
    <property type="evidence" value="ECO:0007669"/>
    <property type="project" value="TreeGrafter"/>
</dbReference>